<evidence type="ECO:0000256" key="1">
    <source>
        <dbReference type="ARBA" id="ARBA00022490"/>
    </source>
</evidence>
<dbReference type="PANTHER" id="PTHR37689">
    <property type="entry name" value="PROTEIN FDHE"/>
    <property type="match status" value="1"/>
</dbReference>
<dbReference type="InterPro" id="IPR056796">
    <property type="entry name" value="FdhE_C"/>
</dbReference>
<protein>
    <recommendedName>
        <fullName evidence="2">FdhE C-terminal domain-containing protein</fullName>
    </recommendedName>
</protein>
<sequence>MNMTVKFQAPDNLVAFYREIAKSQAWAQLSINKKFETKLLSQDKNKKHFERKSVLLDKIIIDTDEKVFGEVFKEILHSASKFTDNSDNLKDLLAWSKEVDMGAYLHAALQGDYQEIISKNGISSPESISYFGELAVRPYLRVMSNKAGGHHHHEWKESFCPICGRKAAFSVLENDCRTLVCIGCYTEWVYPYLKCSTCETLDHSNLGFLIPEGIEGEKVFICKECCSYIKMFDREVLQESDLQLADLNTLYLDLLAISKDYYREDSINPLIN</sequence>
<accession>A0ABM6EXQ9</accession>
<dbReference type="InterPro" id="IPR024064">
    <property type="entry name" value="FdhE-like_sf"/>
</dbReference>
<dbReference type="CDD" id="cd16341">
    <property type="entry name" value="FdhE"/>
    <property type="match status" value="1"/>
</dbReference>
<evidence type="ECO:0000313" key="4">
    <source>
        <dbReference type="Proteomes" id="UP000177894"/>
    </source>
</evidence>
<dbReference type="InterPro" id="IPR006452">
    <property type="entry name" value="Formate_DH_accessory"/>
</dbReference>
<dbReference type="Proteomes" id="UP000177894">
    <property type="component" value="Chromosome"/>
</dbReference>
<dbReference type="PANTHER" id="PTHR37689:SF1">
    <property type="entry name" value="PROTEIN FDHE"/>
    <property type="match status" value="1"/>
</dbReference>
<evidence type="ECO:0000313" key="3">
    <source>
        <dbReference type="EMBL" id="AOY77755.1"/>
    </source>
</evidence>
<dbReference type="SUPFAM" id="SSF144020">
    <property type="entry name" value="FdhE-like"/>
    <property type="match status" value="1"/>
</dbReference>
<dbReference type="EMBL" id="CP017603">
    <property type="protein sequence ID" value="AOY77755.1"/>
    <property type="molecule type" value="Genomic_DNA"/>
</dbReference>
<reference evidence="3 4" key="1">
    <citation type="submission" date="2016-10" db="EMBL/GenBank/DDBJ databases">
        <title>Complete Genome Sequence of Acetogen Clostridium formicoaceticum ATCC 27076.</title>
        <authorList>
            <person name="Bao T."/>
            <person name="Cheng C."/>
            <person name="Zhao J."/>
            <person name="Yang S.-T."/>
            <person name="Wang J."/>
            <person name="Wang M."/>
        </authorList>
    </citation>
    <scope>NUCLEOTIDE SEQUENCE [LARGE SCALE GENOMIC DNA]</scope>
    <source>
        <strain evidence="3 4">ATCC 27076</strain>
    </source>
</reference>
<keyword evidence="1" id="KW-0963">Cytoplasm</keyword>
<keyword evidence="4" id="KW-1185">Reference proteome</keyword>
<proteinExistence type="predicted"/>
<dbReference type="Gene3D" id="3.90.1670.10">
    <property type="entry name" value="FdhE-like domain"/>
    <property type="match status" value="1"/>
</dbReference>
<organism evidence="3 4">
    <name type="scientific">Clostridium formicaceticum</name>
    <dbReference type="NCBI Taxonomy" id="1497"/>
    <lineage>
        <taxon>Bacteria</taxon>
        <taxon>Bacillati</taxon>
        <taxon>Bacillota</taxon>
        <taxon>Clostridia</taxon>
        <taxon>Eubacteriales</taxon>
        <taxon>Clostridiaceae</taxon>
        <taxon>Clostridium</taxon>
    </lineage>
</organism>
<evidence type="ECO:0000259" key="2">
    <source>
        <dbReference type="Pfam" id="PF24860"/>
    </source>
</evidence>
<name>A0ABM6EXQ9_9CLOT</name>
<feature type="domain" description="FdhE C-terminal" evidence="2">
    <location>
        <begin position="194"/>
        <end position="270"/>
    </location>
</feature>
<dbReference type="Pfam" id="PF24860">
    <property type="entry name" value="FdhE_C"/>
    <property type="match status" value="1"/>
</dbReference>
<gene>
    <name evidence="3" type="ORF">BJL90_18960</name>
</gene>